<gene>
    <name evidence="2" type="ORF">HNR61_000749</name>
</gene>
<feature type="transmembrane region" description="Helical" evidence="1">
    <location>
        <begin position="90"/>
        <end position="110"/>
    </location>
</feature>
<feature type="transmembrane region" description="Helical" evidence="1">
    <location>
        <begin position="24"/>
        <end position="49"/>
    </location>
</feature>
<name>A0A7W3QJ97_ACTNM</name>
<sequence length="120" mass="12430">MTTTSQPPARAGRRAPRAVTLAAWAVPVMVLGQFALLAGVPVAIALAGALRRTRDRAVRRAAALVAVAYAIPLAVWLARPDGAPSLSKDIHPAFVGLIVTASAVLVVAAHRPGPRHLPAR</sequence>
<dbReference type="AlphaFoldDB" id="A0A7W3QJ97"/>
<evidence type="ECO:0000256" key="1">
    <source>
        <dbReference type="SAM" id="Phobius"/>
    </source>
</evidence>
<reference evidence="2 3" key="1">
    <citation type="submission" date="2020-08" db="EMBL/GenBank/DDBJ databases">
        <title>Genomic Encyclopedia of Type Strains, Phase IV (KMG-IV): sequencing the most valuable type-strain genomes for metagenomic binning, comparative biology and taxonomic classification.</title>
        <authorList>
            <person name="Goeker M."/>
        </authorList>
    </citation>
    <scope>NUCLEOTIDE SEQUENCE [LARGE SCALE GENOMIC DNA]</scope>
    <source>
        <strain evidence="2 3">DSM 44197</strain>
    </source>
</reference>
<comment type="caution">
    <text evidence="2">The sequence shown here is derived from an EMBL/GenBank/DDBJ whole genome shotgun (WGS) entry which is preliminary data.</text>
</comment>
<evidence type="ECO:0000313" key="2">
    <source>
        <dbReference type="EMBL" id="MBA8949151.1"/>
    </source>
</evidence>
<protein>
    <submittedName>
        <fullName evidence="2">Uncharacterized protein</fullName>
    </submittedName>
</protein>
<keyword evidence="1" id="KW-0812">Transmembrane</keyword>
<feature type="transmembrane region" description="Helical" evidence="1">
    <location>
        <begin position="61"/>
        <end position="78"/>
    </location>
</feature>
<dbReference type="Proteomes" id="UP000572680">
    <property type="component" value="Unassembled WGS sequence"/>
</dbReference>
<keyword evidence="1" id="KW-1133">Transmembrane helix</keyword>
<organism evidence="2 3">
    <name type="scientific">Actinomadura namibiensis</name>
    <dbReference type="NCBI Taxonomy" id="182080"/>
    <lineage>
        <taxon>Bacteria</taxon>
        <taxon>Bacillati</taxon>
        <taxon>Actinomycetota</taxon>
        <taxon>Actinomycetes</taxon>
        <taxon>Streptosporangiales</taxon>
        <taxon>Thermomonosporaceae</taxon>
        <taxon>Actinomadura</taxon>
    </lineage>
</organism>
<dbReference type="EMBL" id="JACJIA010000001">
    <property type="protein sequence ID" value="MBA8949151.1"/>
    <property type="molecule type" value="Genomic_DNA"/>
</dbReference>
<keyword evidence="3" id="KW-1185">Reference proteome</keyword>
<keyword evidence="1" id="KW-0472">Membrane</keyword>
<dbReference type="RefSeq" id="WP_182841650.1">
    <property type="nucleotide sequence ID" value="NZ_BAAALP010000008.1"/>
</dbReference>
<evidence type="ECO:0000313" key="3">
    <source>
        <dbReference type="Proteomes" id="UP000572680"/>
    </source>
</evidence>
<accession>A0A7W3QJ97</accession>
<proteinExistence type="predicted"/>